<dbReference type="EMBL" id="MLAK01000869">
    <property type="protein sequence ID" value="OHT02409.1"/>
    <property type="molecule type" value="Genomic_DNA"/>
</dbReference>
<dbReference type="Proteomes" id="UP000179807">
    <property type="component" value="Unassembled WGS sequence"/>
</dbReference>
<name>A0A1J4JTF9_9EUKA</name>
<dbReference type="InterPro" id="IPR036770">
    <property type="entry name" value="Ankyrin_rpt-contain_sf"/>
</dbReference>
<accession>A0A1J4JTF9</accession>
<evidence type="ECO:0000313" key="3">
    <source>
        <dbReference type="Proteomes" id="UP000179807"/>
    </source>
</evidence>
<evidence type="ECO:0000313" key="2">
    <source>
        <dbReference type="EMBL" id="OHT02409.1"/>
    </source>
</evidence>
<keyword evidence="3" id="KW-1185">Reference proteome</keyword>
<proteinExistence type="predicted"/>
<feature type="domain" description="DUF3447" evidence="1">
    <location>
        <begin position="265"/>
        <end position="340"/>
    </location>
</feature>
<dbReference type="GeneID" id="94842124"/>
<dbReference type="Pfam" id="PF11929">
    <property type="entry name" value="DUF3447"/>
    <property type="match status" value="1"/>
</dbReference>
<comment type="caution">
    <text evidence="2">The sequence shown here is derived from an EMBL/GenBank/DDBJ whole genome shotgun (WGS) entry which is preliminary data.</text>
</comment>
<dbReference type="VEuPathDB" id="TrichDB:TRFO_30551"/>
<dbReference type="RefSeq" id="XP_068355545.1">
    <property type="nucleotide sequence ID" value="XM_068507420.1"/>
</dbReference>
<reference evidence="2" key="1">
    <citation type="submission" date="2016-10" db="EMBL/GenBank/DDBJ databases">
        <authorList>
            <person name="Benchimol M."/>
            <person name="Almeida L.G."/>
            <person name="Vasconcelos A.T."/>
            <person name="Perreira-Neves A."/>
            <person name="Rosa I.A."/>
            <person name="Tasca T."/>
            <person name="Bogo M.R."/>
            <person name="de Souza W."/>
        </authorList>
    </citation>
    <scope>NUCLEOTIDE SEQUENCE [LARGE SCALE GENOMIC DNA]</scope>
    <source>
        <strain evidence="2">K</strain>
    </source>
</reference>
<evidence type="ECO:0000259" key="1">
    <source>
        <dbReference type="Pfam" id="PF11929"/>
    </source>
</evidence>
<dbReference type="InterPro" id="IPR020683">
    <property type="entry name" value="DUF3447"/>
</dbReference>
<dbReference type="PANTHER" id="PTHR24159:SF5">
    <property type="entry name" value="ANK_REP_REGION DOMAIN-CONTAINING PROTEIN"/>
    <property type="match status" value="1"/>
</dbReference>
<sequence length="504" mass="59833">MVRRSHMLGDSINELEFYNTSLSQLIECQNIFDKLNSDRLDESITQANSILSSADMKSTFINFLLGSFKIFPDKIELIVDMINQLDKKYKNEIKSKLLNRYTPFRHMKNQQEVFFAILHLIHINYIESSEISHLKDSLPPNMVHLSSEKCIDCISKLSYKYDFSQSDYIQVKDVCKTRDFSKHIEKALSGYDWLRKDDVDHIVQKGIQNFRYYSPSIYERSIFLSRHKGMRRMEMIEAIVYCNAVKCFKYFVSTLYSPPKKLFTLTKYCIEAAVASGSIEMIHLIEDNFIDVTYDVESIKFAIQYHHQDILEWIIENKEIKWDISDLIETIFKYYNFKALKYLCNLPNKKLDILHILDNSIIDLIKYGIFPLFLQVLRSTIHTNNDESFHLKLEAMYLQSIKHCQIEIFKYLYQNYGDKIDLNLKLPTKDFLVLYKDIFSTTMLSVNDILAWALYTNQIELVELIFKDPRFICCDKNRNKYDEIIKRSPNEKLRELYYSKFDNL</sequence>
<organism evidence="2 3">
    <name type="scientific">Tritrichomonas foetus</name>
    <dbReference type="NCBI Taxonomy" id="1144522"/>
    <lineage>
        <taxon>Eukaryota</taxon>
        <taxon>Metamonada</taxon>
        <taxon>Parabasalia</taxon>
        <taxon>Tritrichomonadida</taxon>
        <taxon>Tritrichomonadidae</taxon>
        <taxon>Tritrichomonas</taxon>
    </lineage>
</organism>
<dbReference type="PANTHER" id="PTHR24159">
    <property type="match status" value="1"/>
</dbReference>
<dbReference type="SUPFAM" id="SSF48403">
    <property type="entry name" value="Ankyrin repeat"/>
    <property type="match status" value="1"/>
</dbReference>
<protein>
    <recommendedName>
        <fullName evidence="1">DUF3447 domain-containing protein</fullName>
    </recommendedName>
</protein>
<gene>
    <name evidence="2" type="ORF">TRFO_30551</name>
</gene>
<dbReference type="AlphaFoldDB" id="A0A1J4JTF9"/>